<evidence type="ECO:0000313" key="2">
    <source>
        <dbReference type="EMBL" id="SEL19624.1"/>
    </source>
</evidence>
<organism evidence="2 3">
    <name type="scientific">Atopomonas hussainii</name>
    <dbReference type="NCBI Taxonomy" id="1429083"/>
    <lineage>
        <taxon>Bacteria</taxon>
        <taxon>Pseudomonadati</taxon>
        <taxon>Pseudomonadota</taxon>
        <taxon>Gammaproteobacteria</taxon>
        <taxon>Pseudomonadales</taxon>
        <taxon>Pseudomonadaceae</taxon>
        <taxon>Atopomonas</taxon>
    </lineage>
</organism>
<keyword evidence="1" id="KW-0732">Signal</keyword>
<gene>
    <name evidence="2" type="ORF">SAMN05216214_10952</name>
</gene>
<reference evidence="2 3" key="1">
    <citation type="submission" date="2016-10" db="EMBL/GenBank/DDBJ databases">
        <authorList>
            <person name="de Groot N.N."/>
        </authorList>
    </citation>
    <scope>NUCLEOTIDE SEQUENCE [LARGE SCALE GENOMIC DNA]</scope>
    <source>
        <strain evidence="2 3">JCM 19513</strain>
    </source>
</reference>
<dbReference type="AlphaFoldDB" id="A0A1H7N7Z6"/>
<sequence>MRFNSYLASLLLVAPLYGMAAETQYKTIEAIQYDTSGTLYIRNESGWGAAGCANAIYAYLPANTNVQSLAMQALATKAKVAFRGSCLNAEYFLINYIMVKAPE</sequence>
<proteinExistence type="predicted"/>
<dbReference type="Proteomes" id="UP000185766">
    <property type="component" value="Unassembled WGS sequence"/>
</dbReference>
<evidence type="ECO:0000256" key="1">
    <source>
        <dbReference type="SAM" id="SignalP"/>
    </source>
</evidence>
<evidence type="ECO:0000313" key="3">
    <source>
        <dbReference type="Proteomes" id="UP000185766"/>
    </source>
</evidence>
<accession>A0A1H7N7Z6</accession>
<feature type="chain" id="PRO_5010381225" evidence="1">
    <location>
        <begin position="21"/>
        <end position="103"/>
    </location>
</feature>
<dbReference type="EMBL" id="FOAS01000009">
    <property type="protein sequence ID" value="SEL19624.1"/>
    <property type="molecule type" value="Genomic_DNA"/>
</dbReference>
<dbReference type="RefSeq" id="WP_074867904.1">
    <property type="nucleotide sequence ID" value="NZ_FOAS01000009.1"/>
</dbReference>
<keyword evidence="3" id="KW-1185">Reference proteome</keyword>
<name>A0A1H7N7Z6_9GAMM</name>
<feature type="signal peptide" evidence="1">
    <location>
        <begin position="1"/>
        <end position="20"/>
    </location>
</feature>
<protein>
    <submittedName>
        <fullName evidence="2">Uncharacterized protein</fullName>
    </submittedName>
</protein>